<keyword evidence="3" id="KW-1185">Reference proteome</keyword>
<dbReference type="KEGG" id="kphy:AOZ06_07310"/>
<reference evidence="2 3" key="1">
    <citation type="submission" date="2015-07" db="EMBL/GenBank/DDBJ databases">
        <title>Genome sequencing of Kibdelosporangium phytohabitans.</title>
        <authorList>
            <person name="Qin S."/>
            <person name="Xing K."/>
        </authorList>
    </citation>
    <scope>NUCLEOTIDE SEQUENCE [LARGE SCALE GENOMIC DNA]</scope>
    <source>
        <strain evidence="2 3">KLBMP1111</strain>
    </source>
</reference>
<dbReference type="OrthoDB" id="3537276at2"/>
<dbReference type="AlphaFoldDB" id="A0A0N9HL16"/>
<evidence type="ECO:0000313" key="2">
    <source>
        <dbReference type="EMBL" id="ALG06760.1"/>
    </source>
</evidence>
<proteinExistence type="predicted"/>
<dbReference type="STRING" id="860235.AOZ06_07310"/>
<accession>A0A0N9HL16</accession>
<name>A0A0N9HL16_9PSEU</name>
<dbReference type="RefSeq" id="WP_054288732.1">
    <property type="nucleotide sequence ID" value="NZ_CP012752.1"/>
</dbReference>
<gene>
    <name evidence="2" type="ORF">AOZ06_07310</name>
</gene>
<feature type="region of interest" description="Disordered" evidence="1">
    <location>
        <begin position="147"/>
        <end position="177"/>
    </location>
</feature>
<protein>
    <submittedName>
        <fullName evidence="2">Uncharacterized protein</fullName>
    </submittedName>
</protein>
<dbReference type="EMBL" id="CP012752">
    <property type="protein sequence ID" value="ALG06760.1"/>
    <property type="molecule type" value="Genomic_DNA"/>
</dbReference>
<organism evidence="2 3">
    <name type="scientific">Kibdelosporangium phytohabitans</name>
    <dbReference type="NCBI Taxonomy" id="860235"/>
    <lineage>
        <taxon>Bacteria</taxon>
        <taxon>Bacillati</taxon>
        <taxon>Actinomycetota</taxon>
        <taxon>Actinomycetes</taxon>
        <taxon>Pseudonocardiales</taxon>
        <taxon>Pseudonocardiaceae</taxon>
        <taxon>Kibdelosporangium</taxon>
    </lineage>
</organism>
<dbReference type="Proteomes" id="UP000063699">
    <property type="component" value="Chromosome"/>
</dbReference>
<sequence length="177" mass="18522">MRTWIAIGGLLVAGAAVAVPMLVPEPAAPELDQELLRAVAPVVHADLPVNRKVVWPGTAGGRWFCAERPVETRRDGDDVRFGLLASCSEYAHRDGKLVHGSGFSGALVVTLAASPDGYRVRDVELPPDGAGNSAALKRMFSAAGYEQVQRSAGHGPDPAPEARAAFGLPADAPVVPR</sequence>
<evidence type="ECO:0000256" key="1">
    <source>
        <dbReference type="SAM" id="MobiDB-lite"/>
    </source>
</evidence>
<evidence type="ECO:0000313" key="3">
    <source>
        <dbReference type="Proteomes" id="UP000063699"/>
    </source>
</evidence>